<evidence type="ECO:0000259" key="3">
    <source>
        <dbReference type="PROSITE" id="PS51459"/>
    </source>
</evidence>
<keyword evidence="2" id="KW-0067">ATP-binding</keyword>
<dbReference type="SUPFAM" id="SSF140931">
    <property type="entry name" value="Fic-like"/>
    <property type="match status" value="1"/>
</dbReference>
<evidence type="ECO:0000256" key="2">
    <source>
        <dbReference type="PIRSR" id="PIRSR640198-2"/>
    </source>
</evidence>
<dbReference type="GO" id="GO:0005524">
    <property type="term" value="F:ATP binding"/>
    <property type="evidence" value="ECO:0007669"/>
    <property type="project" value="UniProtKB-KW"/>
</dbReference>
<dbReference type="InterPro" id="IPR036388">
    <property type="entry name" value="WH-like_DNA-bd_sf"/>
</dbReference>
<reference evidence="4 5" key="1">
    <citation type="submission" date="2018-08" db="EMBL/GenBank/DDBJ databases">
        <title>A genome reference for cultivated species of the human gut microbiota.</title>
        <authorList>
            <person name="Zou Y."/>
            <person name="Xue W."/>
            <person name="Luo G."/>
        </authorList>
    </citation>
    <scope>NUCLEOTIDE SEQUENCE [LARGE SCALE GENOMIC DNA]</scope>
    <source>
        <strain evidence="4 5">AF18-12LB</strain>
    </source>
</reference>
<evidence type="ECO:0000313" key="4">
    <source>
        <dbReference type="EMBL" id="RGT88225.1"/>
    </source>
</evidence>
<dbReference type="InterPro" id="IPR036597">
    <property type="entry name" value="Fido-like_dom_sf"/>
</dbReference>
<name>A0A3R5XAQ5_9FIRM</name>
<keyword evidence="2" id="KW-0547">Nucleotide-binding</keyword>
<dbReference type="Gene3D" id="1.10.10.10">
    <property type="entry name" value="Winged helix-like DNA-binding domain superfamily/Winged helix DNA-binding domain"/>
    <property type="match status" value="1"/>
</dbReference>
<dbReference type="Pfam" id="PF02661">
    <property type="entry name" value="Fic"/>
    <property type="match status" value="1"/>
</dbReference>
<feature type="domain" description="Fido" evidence="3">
    <location>
        <begin position="113"/>
        <end position="271"/>
    </location>
</feature>
<dbReference type="PANTHER" id="PTHR13504:SF38">
    <property type="entry name" value="FIDO DOMAIN-CONTAINING PROTEIN"/>
    <property type="match status" value="1"/>
</dbReference>
<comment type="caution">
    <text evidence="4">The sequence shown here is derived from an EMBL/GenBank/DDBJ whole genome shotgun (WGS) entry which is preliminary data.</text>
</comment>
<dbReference type="InterPro" id="IPR003812">
    <property type="entry name" value="Fido"/>
</dbReference>
<feature type="binding site" evidence="2">
    <location>
        <begin position="244"/>
        <end position="245"/>
    </location>
    <ligand>
        <name>ATP</name>
        <dbReference type="ChEBI" id="CHEBI:30616"/>
    </ligand>
</feature>
<evidence type="ECO:0000256" key="1">
    <source>
        <dbReference type="PIRSR" id="PIRSR640198-1"/>
    </source>
</evidence>
<organism evidence="4 5">
    <name type="scientific">Coprococcus comes</name>
    <dbReference type="NCBI Taxonomy" id="410072"/>
    <lineage>
        <taxon>Bacteria</taxon>
        <taxon>Bacillati</taxon>
        <taxon>Bacillota</taxon>
        <taxon>Clostridia</taxon>
        <taxon>Lachnospirales</taxon>
        <taxon>Lachnospiraceae</taxon>
        <taxon>Coprococcus</taxon>
    </lineage>
</organism>
<dbReference type="RefSeq" id="WP_117835949.1">
    <property type="nucleotide sequence ID" value="NZ_QRXJ01000018.1"/>
</dbReference>
<evidence type="ECO:0000313" key="5">
    <source>
        <dbReference type="Proteomes" id="UP000283360"/>
    </source>
</evidence>
<accession>A0A3R5XAQ5</accession>
<dbReference type="EMBL" id="QRXJ01000018">
    <property type="protein sequence ID" value="RGT88225.1"/>
    <property type="molecule type" value="Genomic_DNA"/>
</dbReference>
<dbReference type="Gene3D" id="1.10.3290.10">
    <property type="entry name" value="Fido-like domain"/>
    <property type="match status" value="1"/>
</dbReference>
<sequence>MKEISMKNFDYITNPAKLLTPEIVQMVGSIHEHKGKQELFLEANIDELKTLLEVALIQSTGASNRIEGIFTSDKRLEELVSQKAEPRNRSEQEIAGYREVLATIHESYEYINPRPNIILQLHRDLYSYSQGNIGGTYKNSDNVIAETDAEGHQKARFIPVPAFQTAEAIDELCAHFLEAWEANLIDKLILIPMFILDFLCIHPFNNGNGRMSRLLTLLLFYKAGYIVGKYVSMEMLIEKTKETYYEALQASSVGWHEDENSYEPFVKYYLGIMLKAYNEFENRVEHLKYHNLSKPDRIKAVIDNKVGKITKKEIMELCPDISKVTVERTLTDLVKSGYIAKVGAGPSTGYVRI</sequence>
<dbReference type="Proteomes" id="UP000283360">
    <property type="component" value="Unassembled WGS sequence"/>
</dbReference>
<dbReference type="InterPro" id="IPR040198">
    <property type="entry name" value="Fido_containing"/>
</dbReference>
<dbReference type="PROSITE" id="PS51459">
    <property type="entry name" value="FIDO"/>
    <property type="match status" value="1"/>
</dbReference>
<feature type="active site" evidence="1">
    <location>
        <position position="202"/>
    </location>
</feature>
<dbReference type="AlphaFoldDB" id="A0A3R5XAQ5"/>
<keyword evidence="5" id="KW-1185">Reference proteome</keyword>
<proteinExistence type="predicted"/>
<protein>
    <submittedName>
        <fullName evidence="4">Fic family protein</fullName>
    </submittedName>
</protein>
<dbReference type="PANTHER" id="PTHR13504">
    <property type="entry name" value="FIDO DOMAIN-CONTAINING PROTEIN DDB_G0283145"/>
    <property type="match status" value="1"/>
</dbReference>
<gene>
    <name evidence="4" type="ORF">DWX03_12825</name>
</gene>